<evidence type="ECO:0000259" key="5">
    <source>
        <dbReference type="Pfam" id="PF00582"/>
    </source>
</evidence>
<evidence type="ECO:0000313" key="7">
    <source>
        <dbReference type="EMBL" id="EFH80964.1"/>
    </source>
</evidence>
<gene>
    <name evidence="7" type="ORF">Krac_1609</name>
</gene>
<keyword evidence="1" id="KW-0808">Transferase</keyword>
<evidence type="ECO:0000256" key="4">
    <source>
        <dbReference type="SAM" id="MobiDB-lite"/>
    </source>
</evidence>
<dbReference type="Gene3D" id="3.40.50.620">
    <property type="entry name" value="HUPs"/>
    <property type="match status" value="1"/>
</dbReference>
<accession>D6U2K0</accession>
<dbReference type="InterPro" id="IPR003852">
    <property type="entry name" value="Sig_transdc_His_kinase_KdpD_N"/>
</dbReference>
<dbReference type="OrthoDB" id="9806130at2"/>
<proteinExistence type="predicted"/>
<feature type="domain" description="UspA" evidence="5">
    <location>
        <begin position="282"/>
        <end position="414"/>
    </location>
</feature>
<feature type="region of interest" description="Disordered" evidence="4">
    <location>
        <begin position="1"/>
        <end position="21"/>
    </location>
</feature>
<dbReference type="PANTHER" id="PTHR45569">
    <property type="entry name" value="SENSOR PROTEIN KDPD"/>
    <property type="match status" value="1"/>
</dbReference>
<dbReference type="RefSeq" id="WP_007918070.1">
    <property type="nucleotide sequence ID" value="NZ_ADVG01000004.1"/>
</dbReference>
<dbReference type="Gene3D" id="3.40.50.300">
    <property type="entry name" value="P-loop containing nucleotide triphosphate hydrolases"/>
    <property type="match status" value="1"/>
</dbReference>
<dbReference type="PANTHER" id="PTHR45569:SF1">
    <property type="entry name" value="SENSOR PROTEIN KDPD"/>
    <property type="match status" value="1"/>
</dbReference>
<protein>
    <submittedName>
        <fullName evidence="7">Osmosensitive K channel His kinase sensor</fullName>
    </submittedName>
</protein>
<dbReference type="STRING" id="485913.Krac_1609"/>
<dbReference type="CDD" id="cd01987">
    <property type="entry name" value="USP_KdpD-like"/>
    <property type="match status" value="1"/>
</dbReference>
<sequence>MSQRDLDEQQEKARRDGRLAPEEVLDRYHLHDREMGVSPGAGTETPQIQEHQQGRLRIYLGAAAGVGKTYAMLNEGRRRKARGTDVIVGYVETHGRAQTQVQIGDLEVIPRKRFIYRNLALEEMDTPALLARHPQVALVDELAHTNAPGSRHPKRYQDVQDLLGAGIDVVTTVNVQHLESLNDLVANITGIEVRETLPDRILDEAEEVELIDIAPHALQQRIQQGEIYPAERIETALAHFFREGNLMALRELALRQTAQKTEEQLEAYMTDHAIHKTWATTERVLVGFDHHPQSRQVIRHAWRLAHGLDGDLLAIHIEPEGAAAWKRAVMTFLKDGANAGKNRIEAQKRLEEHARLAEDLGAEVIRISSDDLAGALIEVARQRHVTQLVLGQPARSPWEERLWGSVVNRMLHLSDGTDIHLVLQNRERAAPGREDAFPA</sequence>
<evidence type="ECO:0000256" key="3">
    <source>
        <dbReference type="ARBA" id="ARBA00023012"/>
    </source>
</evidence>
<name>D6U2K0_KTERA</name>
<keyword evidence="8" id="KW-1185">Reference proteome</keyword>
<organism evidence="7 8">
    <name type="scientific">Ktedonobacter racemifer DSM 44963</name>
    <dbReference type="NCBI Taxonomy" id="485913"/>
    <lineage>
        <taxon>Bacteria</taxon>
        <taxon>Bacillati</taxon>
        <taxon>Chloroflexota</taxon>
        <taxon>Ktedonobacteria</taxon>
        <taxon>Ktedonobacterales</taxon>
        <taxon>Ktedonobacteraceae</taxon>
        <taxon>Ktedonobacter</taxon>
    </lineage>
</organism>
<dbReference type="Pfam" id="PF02702">
    <property type="entry name" value="KdpD"/>
    <property type="match status" value="1"/>
</dbReference>
<evidence type="ECO:0000256" key="1">
    <source>
        <dbReference type="ARBA" id="ARBA00022679"/>
    </source>
</evidence>
<evidence type="ECO:0000256" key="2">
    <source>
        <dbReference type="ARBA" id="ARBA00022777"/>
    </source>
</evidence>
<dbReference type="InterPro" id="IPR014729">
    <property type="entry name" value="Rossmann-like_a/b/a_fold"/>
</dbReference>
<dbReference type="AlphaFoldDB" id="D6U2K0"/>
<dbReference type="EMBL" id="ADVG01000004">
    <property type="protein sequence ID" value="EFH80964.1"/>
    <property type="molecule type" value="Genomic_DNA"/>
</dbReference>
<keyword evidence="3" id="KW-0902">Two-component regulatory system</keyword>
<dbReference type="Proteomes" id="UP000004508">
    <property type="component" value="Unassembled WGS sequence"/>
</dbReference>
<dbReference type="InterPro" id="IPR052023">
    <property type="entry name" value="Histidine_kinase_KdpD"/>
</dbReference>
<dbReference type="GO" id="GO:0000155">
    <property type="term" value="F:phosphorelay sensor kinase activity"/>
    <property type="evidence" value="ECO:0007669"/>
    <property type="project" value="InterPro"/>
</dbReference>
<comment type="caution">
    <text evidence="7">The sequence shown here is derived from an EMBL/GenBank/DDBJ whole genome shotgun (WGS) entry which is preliminary data.</text>
</comment>
<dbReference type="FunFam" id="3.40.50.300:FF:000483">
    <property type="entry name" value="Sensor histidine kinase KdpD"/>
    <property type="match status" value="1"/>
</dbReference>
<dbReference type="InterPro" id="IPR006016">
    <property type="entry name" value="UspA"/>
</dbReference>
<dbReference type="eggNOG" id="COG2205">
    <property type="taxonomic scope" value="Bacteria"/>
</dbReference>
<evidence type="ECO:0000313" key="8">
    <source>
        <dbReference type="Proteomes" id="UP000004508"/>
    </source>
</evidence>
<evidence type="ECO:0000259" key="6">
    <source>
        <dbReference type="Pfam" id="PF02702"/>
    </source>
</evidence>
<feature type="domain" description="Signal transduction histidine kinase osmosensitive K+ channel sensor N-terminal" evidence="6">
    <location>
        <begin position="52"/>
        <end position="260"/>
    </location>
</feature>
<dbReference type="GO" id="GO:0005886">
    <property type="term" value="C:plasma membrane"/>
    <property type="evidence" value="ECO:0007669"/>
    <property type="project" value="TreeGrafter"/>
</dbReference>
<reference evidence="7 8" key="1">
    <citation type="journal article" date="2011" name="Stand. Genomic Sci.">
        <title>Non-contiguous finished genome sequence and contextual data of the filamentous soil bacterium Ktedonobacter racemifer type strain (SOSP1-21).</title>
        <authorList>
            <person name="Chang Y.J."/>
            <person name="Land M."/>
            <person name="Hauser L."/>
            <person name="Chertkov O."/>
            <person name="Del Rio T.G."/>
            <person name="Nolan M."/>
            <person name="Copeland A."/>
            <person name="Tice H."/>
            <person name="Cheng J.F."/>
            <person name="Lucas S."/>
            <person name="Han C."/>
            <person name="Goodwin L."/>
            <person name="Pitluck S."/>
            <person name="Ivanova N."/>
            <person name="Ovchinikova G."/>
            <person name="Pati A."/>
            <person name="Chen A."/>
            <person name="Palaniappan K."/>
            <person name="Mavromatis K."/>
            <person name="Liolios K."/>
            <person name="Brettin T."/>
            <person name="Fiebig A."/>
            <person name="Rohde M."/>
            <person name="Abt B."/>
            <person name="Goker M."/>
            <person name="Detter J.C."/>
            <person name="Woyke T."/>
            <person name="Bristow J."/>
            <person name="Eisen J.A."/>
            <person name="Markowitz V."/>
            <person name="Hugenholtz P."/>
            <person name="Kyrpides N.C."/>
            <person name="Klenk H.P."/>
            <person name="Lapidus A."/>
        </authorList>
    </citation>
    <scope>NUCLEOTIDE SEQUENCE [LARGE SCALE GENOMIC DNA]</scope>
    <source>
        <strain evidence="8">DSM 44963</strain>
    </source>
</reference>
<keyword evidence="2 7" id="KW-0418">Kinase</keyword>
<dbReference type="Pfam" id="PF00582">
    <property type="entry name" value="Usp"/>
    <property type="match status" value="1"/>
</dbReference>
<dbReference type="InParanoid" id="D6U2K0"/>
<dbReference type="GO" id="GO:0005737">
    <property type="term" value="C:cytoplasm"/>
    <property type="evidence" value="ECO:0007669"/>
    <property type="project" value="UniProtKB-ARBA"/>
</dbReference>
<dbReference type="InterPro" id="IPR027417">
    <property type="entry name" value="P-loop_NTPase"/>
</dbReference>
<dbReference type="SUPFAM" id="SSF52402">
    <property type="entry name" value="Adenine nucleotide alpha hydrolases-like"/>
    <property type="match status" value="1"/>
</dbReference>